<dbReference type="AlphaFoldDB" id="A0ABD2I7G3"/>
<keyword evidence="4" id="KW-1185">Reference proteome</keyword>
<comment type="caution">
    <text evidence="3">The sequence shown here is derived from an EMBL/GenBank/DDBJ whole genome shotgun (WGS) entry which is preliminary data.</text>
</comment>
<gene>
    <name evidence="3" type="ORF">niasHT_035416</name>
</gene>
<feature type="compositionally biased region" description="Basic and acidic residues" evidence="1">
    <location>
        <begin position="213"/>
        <end position="236"/>
    </location>
</feature>
<dbReference type="EMBL" id="JBICBT010001324">
    <property type="protein sequence ID" value="KAL3073140.1"/>
    <property type="molecule type" value="Genomic_DNA"/>
</dbReference>
<organism evidence="3 4">
    <name type="scientific">Heterodera trifolii</name>
    <dbReference type="NCBI Taxonomy" id="157864"/>
    <lineage>
        <taxon>Eukaryota</taxon>
        <taxon>Metazoa</taxon>
        <taxon>Ecdysozoa</taxon>
        <taxon>Nematoda</taxon>
        <taxon>Chromadorea</taxon>
        <taxon>Rhabditida</taxon>
        <taxon>Tylenchina</taxon>
        <taxon>Tylenchomorpha</taxon>
        <taxon>Tylenchoidea</taxon>
        <taxon>Heteroderidae</taxon>
        <taxon>Heteroderinae</taxon>
        <taxon>Heterodera</taxon>
    </lineage>
</organism>
<feature type="region of interest" description="Disordered" evidence="1">
    <location>
        <begin position="210"/>
        <end position="236"/>
    </location>
</feature>
<keyword evidence="2" id="KW-0732">Signal</keyword>
<proteinExistence type="predicted"/>
<sequence length="378" mass="42876">MKFVIILALFAFAIAFGTAAVISPCQFGVVLKNVAAAEGRQILSIELFCHLKIGNILFLGSTTCESEGQIVTNAHLEMKSNEYNEMKEMCANGKIFITIGNETRGKSGKDSEKKHQSLDILNADKKPTKNLPILSNERKLEKSVPNDEEEWLAEIKDEVEMQLDKMISQELQIAEPSQLKNEDKWLENWDEWSSNWDDWSPNLDKWSPNWDELSPKREKMTEFEKGESSNAKSDEKQQPQLFMKLFEMNFMHLIDANSVILDMVGTFPLMVEIYEENGGEEERQNAQDGGLLNVLLYCYKMMHITDPKHLVIFGNSNLLGGQNGGAFAEQRKKTTAVVELGNLDELQHCWNGKLFIYVERGETDGGAKAKKANKWAIK</sequence>
<feature type="signal peptide" evidence="2">
    <location>
        <begin position="1"/>
        <end position="19"/>
    </location>
</feature>
<evidence type="ECO:0000256" key="1">
    <source>
        <dbReference type="SAM" id="MobiDB-lite"/>
    </source>
</evidence>
<evidence type="ECO:0000313" key="4">
    <source>
        <dbReference type="Proteomes" id="UP001620626"/>
    </source>
</evidence>
<name>A0ABD2I7G3_9BILA</name>
<reference evidence="3 4" key="1">
    <citation type="submission" date="2024-10" db="EMBL/GenBank/DDBJ databases">
        <authorList>
            <person name="Kim D."/>
        </authorList>
    </citation>
    <scope>NUCLEOTIDE SEQUENCE [LARGE SCALE GENOMIC DNA]</scope>
    <source>
        <strain evidence="3">BH-2024</strain>
    </source>
</reference>
<accession>A0ABD2I7G3</accession>
<evidence type="ECO:0000313" key="3">
    <source>
        <dbReference type="EMBL" id="KAL3073140.1"/>
    </source>
</evidence>
<evidence type="ECO:0000256" key="2">
    <source>
        <dbReference type="SAM" id="SignalP"/>
    </source>
</evidence>
<feature type="chain" id="PRO_5044872172" evidence="2">
    <location>
        <begin position="20"/>
        <end position="378"/>
    </location>
</feature>
<protein>
    <submittedName>
        <fullName evidence="3">Uncharacterized protein</fullName>
    </submittedName>
</protein>
<dbReference type="Proteomes" id="UP001620626">
    <property type="component" value="Unassembled WGS sequence"/>
</dbReference>